<dbReference type="InterPro" id="IPR044824">
    <property type="entry name" value="MAIN-like"/>
</dbReference>
<dbReference type="PANTHER" id="PTHR46033:SF8">
    <property type="entry name" value="PROTEIN MAINTENANCE OF MERISTEMS-LIKE"/>
    <property type="match status" value="1"/>
</dbReference>
<evidence type="ECO:0000313" key="4">
    <source>
        <dbReference type="Proteomes" id="UP000585474"/>
    </source>
</evidence>
<comment type="caution">
    <text evidence="3">The sequence shown here is derived from an EMBL/GenBank/DDBJ whole genome shotgun (WGS) entry which is preliminary data.</text>
</comment>
<name>A0A7J0ENX1_9ERIC</name>
<dbReference type="AlphaFoldDB" id="A0A7J0ENX1"/>
<keyword evidence="4" id="KW-1185">Reference proteome</keyword>
<evidence type="ECO:0000259" key="2">
    <source>
        <dbReference type="Pfam" id="PF10536"/>
    </source>
</evidence>
<dbReference type="GO" id="GO:0010073">
    <property type="term" value="P:meristem maintenance"/>
    <property type="evidence" value="ECO:0007669"/>
    <property type="project" value="InterPro"/>
</dbReference>
<dbReference type="PANTHER" id="PTHR46033">
    <property type="entry name" value="PROTEIN MAIN-LIKE 2"/>
    <property type="match status" value="1"/>
</dbReference>
<feature type="region of interest" description="Disordered" evidence="1">
    <location>
        <begin position="198"/>
        <end position="243"/>
    </location>
</feature>
<feature type="compositionally biased region" description="Polar residues" evidence="1">
    <location>
        <begin position="231"/>
        <end position="243"/>
    </location>
</feature>
<dbReference type="OrthoDB" id="1303806at2759"/>
<dbReference type="Pfam" id="PF10536">
    <property type="entry name" value="PMD"/>
    <property type="match status" value="1"/>
</dbReference>
<proteinExistence type="predicted"/>
<dbReference type="Proteomes" id="UP000585474">
    <property type="component" value="Unassembled WGS sequence"/>
</dbReference>
<gene>
    <name evidence="3" type="ORF">Acr_05g0016090</name>
</gene>
<sequence length="243" mass="26794">MVQTRGALPAHTRGALEDMHHVTLGPDDKQCYICRTSIGLRIFGVDRLLDPGGDPVTLRQPHQRRETHTFHLRVGEMTPTLQDVAMLTGLPINGAPMTRPGEAFDPNELCLRLLGRVPPRTAFRGDNLKLIWLESEFQTHPDEATENQLIMYARVYIMYLFGGVLFTSSVEAGEAKHLDLALVEDEIAFREQGQVFKDAGPSTSIPSTSMSWDDGSAPGPSSSWGGGDPSTITPSHSTRWGDW</sequence>
<dbReference type="EMBL" id="BJWL01000005">
    <property type="protein sequence ID" value="GFY87970.1"/>
    <property type="molecule type" value="Genomic_DNA"/>
</dbReference>
<dbReference type="InterPro" id="IPR019557">
    <property type="entry name" value="AminoTfrase-like_pln_mobile"/>
</dbReference>
<feature type="compositionally biased region" description="Polar residues" evidence="1">
    <location>
        <begin position="201"/>
        <end position="210"/>
    </location>
</feature>
<organism evidence="3 4">
    <name type="scientific">Actinidia rufa</name>
    <dbReference type="NCBI Taxonomy" id="165716"/>
    <lineage>
        <taxon>Eukaryota</taxon>
        <taxon>Viridiplantae</taxon>
        <taxon>Streptophyta</taxon>
        <taxon>Embryophyta</taxon>
        <taxon>Tracheophyta</taxon>
        <taxon>Spermatophyta</taxon>
        <taxon>Magnoliopsida</taxon>
        <taxon>eudicotyledons</taxon>
        <taxon>Gunneridae</taxon>
        <taxon>Pentapetalae</taxon>
        <taxon>asterids</taxon>
        <taxon>Ericales</taxon>
        <taxon>Actinidiaceae</taxon>
        <taxon>Actinidia</taxon>
    </lineage>
</organism>
<protein>
    <recommendedName>
        <fullName evidence="2">Aminotransferase-like plant mobile domain-containing protein</fullName>
    </recommendedName>
</protein>
<accession>A0A7J0ENX1</accession>
<feature type="domain" description="Aminotransferase-like plant mobile" evidence="2">
    <location>
        <begin position="64"/>
        <end position="169"/>
    </location>
</feature>
<feature type="compositionally biased region" description="Low complexity" evidence="1">
    <location>
        <begin position="211"/>
        <end position="223"/>
    </location>
</feature>
<reference evidence="3 4" key="1">
    <citation type="submission" date="2019-07" db="EMBL/GenBank/DDBJ databases">
        <title>De Novo Assembly of kiwifruit Actinidia rufa.</title>
        <authorList>
            <person name="Sugita-Konishi S."/>
            <person name="Sato K."/>
            <person name="Mori E."/>
            <person name="Abe Y."/>
            <person name="Kisaki G."/>
            <person name="Hamano K."/>
            <person name="Suezawa K."/>
            <person name="Otani M."/>
            <person name="Fukuda T."/>
            <person name="Manabe T."/>
            <person name="Gomi K."/>
            <person name="Tabuchi M."/>
            <person name="Akimitsu K."/>
            <person name="Kataoka I."/>
        </authorList>
    </citation>
    <scope>NUCLEOTIDE SEQUENCE [LARGE SCALE GENOMIC DNA]</scope>
    <source>
        <strain evidence="4">cv. Fuchu</strain>
    </source>
</reference>
<evidence type="ECO:0000313" key="3">
    <source>
        <dbReference type="EMBL" id="GFY87970.1"/>
    </source>
</evidence>
<evidence type="ECO:0000256" key="1">
    <source>
        <dbReference type="SAM" id="MobiDB-lite"/>
    </source>
</evidence>